<evidence type="ECO:0000313" key="10">
    <source>
        <dbReference type="EMBL" id="ESN93110.1"/>
    </source>
</evidence>
<feature type="transmembrane region" description="Helical" evidence="9">
    <location>
        <begin position="20"/>
        <end position="42"/>
    </location>
</feature>
<comment type="similarity">
    <text evidence="2 8">Belongs to the MIP/aquaporin (TC 1.A.8) family.</text>
</comment>
<dbReference type="RefSeq" id="XP_009029358.1">
    <property type="nucleotide sequence ID" value="XM_009031110.1"/>
</dbReference>
<dbReference type="CTD" id="20210021"/>
<dbReference type="AlphaFoldDB" id="T1FMH2"/>
<dbReference type="STRING" id="6412.T1FMH2"/>
<dbReference type="InParanoid" id="T1FMH2"/>
<dbReference type="Pfam" id="PF00230">
    <property type="entry name" value="MIP"/>
    <property type="match status" value="1"/>
</dbReference>
<protein>
    <submittedName>
        <fullName evidence="10 11">Uncharacterized protein</fullName>
    </submittedName>
</protein>
<evidence type="ECO:0000256" key="7">
    <source>
        <dbReference type="ARBA" id="ARBA00023136"/>
    </source>
</evidence>
<dbReference type="PANTHER" id="PTHR19139:SF199">
    <property type="entry name" value="MIP17260P"/>
    <property type="match status" value="1"/>
</dbReference>
<organism evidence="11 12">
    <name type="scientific">Helobdella robusta</name>
    <name type="common">Californian leech</name>
    <dbReference type="NCBI Taxonomy" id="6412"/>
    <lineage>
        <taxon>Eukaryota</taxon>
        <taxon>Metazoa</taxon>
        <taxon>Spiralia</taxon>
        <taxon>Lophotrochozoa</taxon>
        <taxon>Annelida</taxon>
        <taxon>Clitellata</taxon>
        <taxon>Hirudinea</taxon>
        <taxon>Rhynchobdellida</taxon>
        <taxon>Glossiphoniidae</taxon>
        <taxon>Helobdella</taxon>
    </lineage>
</organism>
<dbReference type="GO" id="GO:0005886">
    <property type="term" value="C:plasma membrane"/>
    <property type="evidence" value="ECO:0000318"/>
    <property type="project" value="GO_Central"/>
</dbReference>
<dbReference type="OMA" id="HHTLRTE"/>
<dbReference type="GO" id="GO:0006833">
    <property type="term" value="P:water transport"/>
    <property type="evidence" value="ECO:0000318"/>
    <property type="project" value="GO_Central"/>
</dbReference>
<dbReference type="HOGENOM" id="CLU_020019_3_3_1"/>
<feature type="transmembrane region" description="Helical" evidence="9">
    <location>
        <begin position="176"/>
        <end position="195"/>
    </location>
</feature>
<dbReference type="InterPro" id="IPR023271">
    <property type="entry name" value="Aquaporin-like"/>
</dbReference>
<keyword evidence="7 9" id="KW-0472">Membrane</keyword>
<keyword evidence="6 9" id="KW-1133">Transmembrane helix</keyword>
<comment type="subcellular location">
    <subcellularLocation>
        <location evidence="1">Membrane</location>
        <topology evidence="1">Multi-pass membrane protein</topology>
    </subcellularLocation>
</comment>
<dbReference type="Proteomes" id="UP000015101">
    <property type="component" value="Unassembled WGS sequence"/>
</dbReference>
<evidence type="ECO:0000256" key="9">
    <source>
        <dbReference type="SAM" id="Phobius"/>
    </source>
</evidence>
<sequence>MCRGISGVLTRNVRDLKDRVTWQSALAELLGTCILIVIGTGTCIGKDWEANTPTIVQISLTFGLAVATVVRCIGHVSGGHINPAVTCAMLATRRVTLSKAIIYIVSQCLGAIIGSAIVMAITPADYMGDLGQTSVSSSIKAFPRAVAVEAFITFVLIFTIFASCDANRHDLSGSTPLSIGFAVAFCHMFAIKYTGSSMNPARTFGPAVVGGTWEHHWVYWIGPITGAIFAGLIYEFIFASNATPAKMRKYFSDPDYVGDRIFVHSIESNGHHDGHSDDVKKLNDRV</sequence>
<dbReference type="GO" id="GO:0015250">
    <property type="term" value="F:water channel activity"/>
    <property type="evidence" value="ECO:0000318"/>
    <property type="project" value="GO_Central"/>
</dbReference>
<evidence type="ECO:0000256" key="5">
    <source>
        <dbReference type="ARBA" id="ARBA00022737"/>
    </source>
</evidence>
<dbReference type="PRINTS" id="PR00783">
    <property type="entry name" value="MINTRINSICP"/>
</dbReference>
<dbReference type="SUPFAM" id="SSF81338">
    <property type="entry name" value="Aquaporin-like"/>
    <property type="match status" value="1"/>
</dbReference>
<dbReference type="EnsemblMetazoa" id="HelroT185178">
    <property type="protein sequence ID" value="HelroP185178"/>
    <property type="gene ID" value="HelroG185178"/>
</dbReference>
<dbReference type="OrthoDB" id="3222at2759"/>
<dbReference type="Gene3D" id="1.20.1080.10">
    <property type="entry name" value="Glycerol uptake facilitator protein"/>
    <property type="match status" value="1"/>
</dbReference>
<feature type="transmembrane region" description="Helical" evidence="9">
    <location>
        <begin position="100"/>
        <end position="121"/>
    </location>
</feature>
<keyword evidence="3 8" id="KW-0813">Transport</keyword>
<dbReference type="GO" id="GO:0048878">
    <property type="term" value="P:chemical homeostasis"/>
    <property type="evidence" value="ECO:0007669"/>
    <property type="project" value="UniProtKB-ARBA"/>
</dbReference>
<proteinExistence type="inferred from homology"/>
<evidence type="ECO:0000256" key="8">
    <source>
        <dbReference type="RuleBase" id="RU000477"/>
    </source>
</evidence>
<reference evidence="12" key="1">
    <citation type="submission" date="2012-12" db="EMBL/GenBank/DDBJ databases">
        <authorList>
            <person name="Hellsten U."/>
            <person name="Grimwood J."/>
            <person name="Chapman J.A."/>
            <person name="Shapiro H."/>
            <person name="Aerts A."/>
            <person name="Otillar R.P."/>
            <person name="Terry A.Y."/>
            <person name="Boore J.L."/>
            <person name="Simakov O."/>
            <person name="Marletaz F."/>
            <person name="Cho S.-J."/>
            <person name="Edsinger-Gonzales E."/>
            <person name="Havlak P."/>
            <person name="Kuo D.-H."/>
            <person name="Larsson T."/>
            <person name="Lv J."/>
            <person name="Arendt D."/>
            <person name="Savage R."/>
            <person name="Osoegawa K."/>
            <person name="de Jong P."/>
            <person name="Lindberg D.R."/>
            <person name="Seaver E.C."/>
            <person name="Weisblat D.A."/>
            <person name="Putnam N.H."/>
            <person name="Grigoriev I.V."/>
            <person name="Rokhsar D.S."/>
        </authorList>
    </citation>
    <scope>NUCLEOTIDE SEQUENCE</scope>
</reference>
<accession>T1FMH2</accession>
<gene>
    <name evidence="11" type="primary">20210021</name>
    <name evidence="10" type="ORF">HELRODRAFT_185178</name>
</gene>
<feature type="transmembrane region" description="Helical" evidence="9">
    <location>
        <begin position="141"/>
        <end position="164"/>
    </location>
</feature>
<dbReference type="EMBL" id="AMQM01002004">
    <property type="status" value="NOT_ANNOTATED_CDS"/>
    <property type="molecule type" value="Genomic_DNA"/>
</dbReference>
<dbReference type="FunFam" id="1.20.1080.10:FF:000009">
    <property type="entry name" value="aquaporin-4 isoform X1"/>
    <property type="match status" value="1"/>
</dbReference>
<dbReference type="KEGG" id="hro:HELRODRAFT_185178"/>
<evidence type="ECO:0000313" key="12">
    <source>
        <dbReference type="Proteomes" id="UP000015101"/>
    </source>
</evidence>
<dbReference type="EMBL" id="KB097639">
    <property type="protein sequence ID" value="ESN93110.1"/>
    <property type="molecule type" value="Genomic_DNA"/>
</dbReference>
<evidence type="ECO:0000256" key="1">
    <source>
        <dbReference type="ARBA" id="ARBA00004141"/>
    </source>
</evidence>
<reference evidence="10 12" key="2">
    <citation type="journal article" date="2013" name="Nature">
        <title>Insights into bilaterian evolution from three spiralian genomes.</title>
        <authorList>
            <person name="Simakov O."/>
            <person name="Marletaz F."/>
            <person name="Cho S.J."/>
            <person name="Edsinger-Gonzales E."/>
            <person name="Havlak P."/>
            <person name="Hellsten U."/>
            <person name="Kuo D.H."/>
            <person name="Larsson T."/>
            <person name="Lv J."/>
            <person name="Arendt D."/>
            <person name="Savage R."/>
            <person name="Osoegawa K."/>
            <person name="de Jong P."/>
            <person name="Grimwood J."/>
            <person name="Chapman J.A."/>
            <person name="Shapiro H."/>
            <person name="Aerts A."/>
            <person name="Otillar R.P."/>
            <person name="Terry A.Y."/>
            <person name="Boore J.L."/>
            <person name="Grigoriev I.V."/>
            <person name="Lindberg D.R."/>
            <person name="Seaver E.C."/>
            <person name="Weisblat D.A."/>
            <person name="Putnam N.H."/>
            <person name="Rokhsar D.S."/>
        </authorList>
    </citation>
    <scope>NUCLEOTIDE SEQUENCE</scope>
</reference>
<dbReference type="InterPro" id="IPR000425">
    <property type="entry name" value="MIP"/>
</dbReference>
<dbReference type="NCBIfam" id="TIGR00861">
    <property type="entry name" value="MIP"/>
    <property type="match status" value="1"/>
</dbReference>
<feature type="transmembrane region" description="Helical" evidence="9">
    <location>
        <begin position="217"/>
        <end position="239"/>
    </location>
</feature>
<evidence type="ECO:0000256" key="2">
    <source>
        <dbReference type="ARBA" id="ARBA00006175"/>
    </source>
</evidence>
<keyword evidence="12" id="KW-1185">Reference proteome</keyword>
<dbReference type="eggNOG" id="KOG0223">
    <property type="taxonomic scope" value="Eukaryota"/>
</dbReference>
<dbReference type="InterPro" id="IPR034294">
    <property type="entry name" value="Aquaporin_transptr"/>
</dbReference>
<keyword evidence="5" id="KW-0677">Repeat</keyword>
<keyword evidence="4 8" id="KW-0812">Transmembrane</keyword>
<evidence type="ECO:0000256" key="4">
    <source>
        <dbReference type="ARBA" id="ARBA00022692"/>
    </source>
</evidence>
<evidence type="ECO:0000313" key="11">
    <source>
        <dbReference type="EnsemblMetazoa" id="HelroP185178"/>
    </source>
</evidence>
<evidence type="ECO:0000256" key="3">
    <source>
        <dbReference type="ARBA" id="ARBA00022448"/>
    </source>
</evidence>
<reference evidence="11" key="3">
    <citation type="submission" date="2015-06" db="UniProtKB">
        <authorList>
            <consortium name="EnsemblMetazoa"/>
        </authorList>
    </citation>
    <scope>IDENTIFICATION</scope>
</reference>
<feature type="transmembrane region" description="Helical" evidence="9">
    <location>
        <begin position="54"/>
        <end position="73"/>
    </location>
</feature>
<dbReference type="FunCoup" id="T1FMH2">
    <property type="interactions" value="20"/>
</dbReference>
<dbReference type="PANTHER" id="PTHR19139">
    <property type="entry name" value="AQUAPORIN TRANSPORTER"/>
    <property type="match status" value="1"/>
</dbReference>
<evidence type="ECO:0000256" key="6">
    <source>
        <dbReference type="ARBA" id="ARBA00022989"/>
    </source>
</evidence>
<dbReference type="GeneID" id="20210021"/>
<dbReference type="CDD" id="cd00333">
    <property type="entry name" value="MIP"/>
    <property type="match status" value="1"/>
</dbReference>
<name>T1FMH2_HELRO</name>